<dbReference type="AlphaFoldDB" id="A0A0B1P2J3"/>
<dbReference type="InterPro" id="IPR000266">
    <property type="entry name" value="Ribosomal_uS17"/>
</dbReference>
<keyword evidence="5" id="KW-1185">Reference proteome</keyword>
<keyword evidence="3" id="KW-0687">Ribonucleoprotein</keyword>
<evidence type="ECO:0000313" key="5">
    <source>
        <dbReference type="Proteomes" id="UP000030854"/>
    </source>
</evidence>
<comment type="similarity">
    <text evidence="1">Belongs to the universal ribosomal protein uS17 family.</text>
</comment>
<dbReference type="STRING" id="52586.A0A0B1P2J3"/>
<dbReference type="GO" id="GO:1990904">
    <property type="term" value="C:ribonucleoprotein complex"/>
    <property type="evidence" value="ECO:0007669"/>
    <property type="project" value="UniProtKB-KW"/>
</dbReference>
<evidence type="ECO:0000256" key="2">
    <source>
        <dbReference type="ARBA" id="ARBA00022980"/>
    </source>
</evidence>
<dbReference type="OMA" id="VHDPNDS"/>
<dbReference type="Pfam" id="PF00366">
    <property type="entry name" value="Ribosomal_S17"/>
    <property type="match status" value="1"/>
</dbReference>
<evidence type="ECO:0000256" key="3">
    <source>
        <dbReference type="ARBA" id="ARBA00023274"/>
    </source>
</evidence>
<dbReference type="GO" id="GO:0003735">
    <property type="term" value="F:structural constituent of ribosome"/>
    <property type="evidence" value="ECO:0007669"/>
    <property type="project" value="InterPro"/>
</dbReference>
<dbReference type="OrthoDB" id="274752at2759"/>
<evidence type="ECO:0000256" key="1">
    <source>
        <dbReference type="ARBA" id="ARBA00010254"/>
    </source>
</evidence>
<dbReference type="GO" id="GO:0006412">
    <property type="term" value="P:translation"/>
    <property type="evidence" value="ECO:0007669"/>
    <property type="project" value="InterPro"/>
</dbReference>
<organism evidence="4 5">
    <name type="scientific">Uncinula necator</name>
    <name type="common">Grape powdery mildew</name>
    <dbReference type="NCBI Taxonomy" id="52586"/>
    <lineage>
        <taxon>Eukaryota</taxon>
        <taxon>Fungi</taxon>
        <taxon>Dikarya</taxon>
        <taxon>Ascomycota</taxon>
        <taxon>Pezizomycotina</taxon>
        <taxon>Leotiomycetes</taxon>
        <taxon>Erysiphales</taxon>
        <taxon>Erysiphaceae</taxon>
        <taxon>Erysiphe</taxon>
    </lineage>
</organism>
<keyword evidence="2 4" id="KW-0689">Ribosomal protein</keyword>
<dbReference type="InterPro" id="IPR012340">
    <property type="entry name" value="NA-bd_OB-fold"/>
</dbReference>
<dbReference type="EMBL" id="JNVN01001741">
    <property type="protein sequence ID" value="KHJ32897.1"/>
    <property type="molecule type" value="Genomic_DNA"/>
</dbReference>
<name>A0A0B1P2J3_UNCNE</name>
<dbReference type="Proteomes" id="UP000030854">
    <property type="component" value="Unassembled WGS sequence"/>
</dbReference>
<gene>
    <name evidence="4" type="ORF">EV44_g1503</name>
</gene>
<protein>
    <submittedName>
        <fullName evidence="4">Putative ribosomal protein s17</fullName>
    </submittedName>
</protein>
<sequence length="157" mass="18070">MSALSLTRKVAGQAKKTIPAVVISAGLMQKTVKARTGVQEWNNHIKKNFNRHKDVLVHDPNDSLRTGDIISISSGMRFSKTVRHIVEDIIAPFDTPIEERPPIPTPEERKIQREQKRLWKLQNRKTKRKGLFNPEAFTLTDQQKEELLNRKKKRKGA</sequence>
<proteinExistence type="inferred from homology"/>
<dbReference type="GO" id="GO:0005840">
    <property type="term" value="C:ribosome"/>
    <property type="evidence" value="ECO:0007669"/>
    <property type="project" value="UniProtKB-KW"/>
</dbReference>
<accession>A0A0B1P2J3</accession>
<comment type="caution">
    <text evidence="4">The sequence shown here is derived from an EMBL/GenBank/DDBJ whole genome shotgun (WGS) entry which is preliminary data.</text>
</comment>
<evidence type="ECO:0000313" key="4">
    <source>
        <dbReference type="EMBL" id="KHJ32897.1"/>
    </source>
</evidence>
<dbReference type="Gene3D" id="2.40.50.140">
    <property type="entry name" value="Nucleic acid-binding proteins"/>
    <property type="match status" value="1"/>
</dbReference>
<dbReference type="HOGENOM" id="CLU_112095_0_0_1"/>
<reference evidence="4 5" key="1">
    <citation type="journal article" date="2014" name="BMC Genomics">
        <title>Adaptive genomic structural variation in the grape powdery mildew pathogen, Erysiphe necator.</title>
        <authorList>
            <person name="Jones L."/>
            <person name="Riaz S."/>
            <person name="Morales-Cruz A."/>
            <person name="Amrine K.C."/>
            <person name="McGuire B."/>
            <person name="Gubler W.D."/>
            <person name="Walker M.A."/>
            <person name="Cantu D."/>
        </authorList>
    </citation>
    <scope>NUCLEOTIDE SEQUENCE [LARGE SCALE GENOMIC DNA]</scope>
    <source>
        <strain evidence="5">c</strain>
    </source>
</reference>
<dbReference type="SUPFAM" id="SSF50249">
    <property type="entry name" value="Nucleic acid-binding proteins"/>
    <property type="match status" value="1"/>
</dbReference>